<dbReference type="Proteomes" id="UP000664369">
    <property type="component" value="Unassembled WGS sequence"/>
</dbReference>
<evidence type="ECO:0000313" key="1">
    <source>
        <dbReference type="EMBL" id="MBO2007512.1"/>
    </source>
</evidence>
<evidence type="ECO:0000313" key="2">
    <source>
        <dbReference type="Proteomes" id="UP000664369"/>
    </source>
</evidence>
<dbReference type="NCBIfam" id="TIGR02436">
    <property type="entry name" value="four helix bundle protein"/>
    <property type="match status" value="1"/>
</dbReference>
<sequence>MAAKPAVDRRFSKEELFGLTNQLRRAAVSIHSNIAEGCSHQQTAQLTLMNQCFRKY</sequence>
<gene>
    <name evidence="1" type="ORF">J4E00_00515</name>
</gene>
<dbReference type="EMBL" id="JAGETZ010000001">
    <property type="protein sequence ID" value="MBO2007512.1"/>
    <property type="molecule type" value="Genomic_DNA"/>
</dbReference>
<dbReference type="Gene3D" id="1.20.1440.60">
    <property type="entry name" value="23S rRNA-intervening sequence"/>
    <property type="match status" value="1"/>
</dbReference>
<dbReference type="Pfam" id="PF05635">
    <property type="entry name" value="23S_rRNA_IVP"/>
    <property type="match status" value="1"/>
</dbReference>
<dbReference type="InterPro" id="IPR012657">
    <property type="entry name" value="23S_rRNA-intervening_sequence"/>
</dbReference>
<dbReference type="SUPFAM" id="SSF158446">
    <property type="entry name" value="IVS-encoded protein-like"/>
    <property type="match status" value="1"/>
</dbReference>
<accession>A0ABS3Q8E7</accession>
<reference evidence="1 2" key="1">
    <citation type="submission" date="2021-03" db="EMBL/GenBank/DDBJ databases">
        <authorList>
            <person name="Kim M.K."/>
        </authorList>
    </citation>
    <scope>NUCLEOTIDE SEQUENCE [LARGE SCALE GENOMIC DNA]</scope>
    <source>
        <strain evidence="1 2">BT442</strain>
    </source>
</reference>
<keyword evidence="2" id="KW-1185">Reference proteome</keyword>
<organism evidence="1 2">
    <name type="scientific">Hymenobacter negativus</name>
    <dbReference type="NCBI Taxonomy" id="2795026"/>
    <lineage>
        <taxon>Bacteria</taxon>
        <taxon>Pseudomonadati</taxon>
        <taxon>Bacteroidota</taxon>
        <taxon>Cytophagia</taxon>
        <taxon>Cytophagales</taxon>
        <taxon>Hymenobacteraceae</taxon>
        <taxon>Hymenobacter</taxon>
    </lineage>
</organism>
<dbReference type="InterPro" id="IPR036583">
    <property type="entry name" value="23S_rRNA_IVS_sf"/>
</dbReference>
<protein>
    <submittedName>
        <fullName evidence="1">Four helix bundle protein</fullName>
    </submittedName>
</protein>
<name>A0ABS3Q8E7_9BACT</name>
<proteinExistence type="predicted"/>
<comment type="caution">
    <text evidence="1">The sequence shown here is derived from an EMBL/GenBank/DDBJ whole genome shotgun (WGS) entry which is preliminary data.</text>
</comment>